<dbReference type="Pfam" id="PF01734">
    <property type="entry name" value="Patatin"/>
    <property type="match status" value="1"/>
</dbReference>
<feature type="region of interest" description="Disordered" evidence="6">
    <location>
        <begin position="309"/>
        <end position="352"/>
    </location>
</feature>
<dbReference type="OrthoDB" id="10049244at2759"/>
<dbReference type="EMBL" id="AGNL01045049">
    <property type="protein sequence ID" value="EJK49182.1"/>
    <property type="molecule type" value="Genomic_DNA"/>
</dbReference>
<dbReference type="Proteomes" id="UP000266841">
    <property type="component" value="Unassembled WGS sequence"/>
</dbReference>
<keyword evidence="5" id="KW-0175">Coiled coil</keyword>
<feature type="compositionally biased region" description="Polar residues" evidence="6">
    <location>
        <begin position="280"/>
        <end position="296"/>
    </location>
</feature>
<reference evidence="9 10" key="1">
    <citation type="journal article" date="2012" name="Genome Biol.">
        <title>Genome and low-iron response of an oceanic diatom adapted to chronic iron limitation.</title>
        <authorList>
            <person name="Lommer M."/>
            <person name="Specht M."/>
            <person name="Roy A.S."/>
            <person name="Kraemer L."/>
            <person name="Andreson R."/>
            <person name="Gutowska M.A."/>
            <person name="Wolf J."/>
            <person name="Bergner S.V."/>
            <person name="Schilhabel M.B."/>
            <person name="Klostermeier U.C."/>
            <person name="Beiko R.G."/>
            <person name="Rosenstiel P."/>
            <person name="Hippler M."/>
            <person name="Laroche J."/>
        </authorList>
    </citation>
    <scope>NUCLEOTIDE SEQUENCE [LARGE SCALE GENOMIC DNA]</scope>
    <source>
        <strain evidence="9 10">CCMP1005</strain>
    </source>
</reference>
<dbReference type="SUPFAM" id="SSF52151">
    <property type="entry name" value="FabD/lysophospholipase-like"/>
    <property type="match status" value="1"/>
</dbReference>
<feature type="active site" description="Proton acceptor" evidence="4">
    <location>
        <position position="736"/>
    </location>
</feature>
<dbReference type="OMA" id="RENIRWF"/>
<dbReference type="AlphaFoldDB" id="K0RRE6"/>
<keyword evidence="3 4" id="KW-0443">Lipid metabolism</keyword>
<feature type="region of interest" description="Disordered" evidence="6">
    <location>
        <begin position="374"/>
        <end position="430"/>
    </location>
</feature>
<keyword evidence="7" id="KW-0472">Membrane</keyword>
<dbReference type="GO" id="GO:0016042">
    <property type="term" value="P:lipid catabolic process"/>
    <property type="evidence" value="ECO:0007669"/>
    <property type="project" value="UniProtKB-UniRule"/>
</dbReference>
<keyword evidence="7" id="KW-0812">Transmembrane</keyword>
<evidence type="ECO:0000256" key="2">
    <source>
        <dbReference type="ARBA" id="ARBA00022963"/>
    </source>
</evidence>
<evidence type="ECO:0000256" key="6">
    <source>
        <dbReference type="SAM" id="MobiDB-lite"/>
    </source>
</evidence>
<feature type="coiled-coil region" evidence="5">
    <location>
        <begin position="902"/>
        <end position="936"/>
    </location>
</feature>
<evidence type="ECO:0000256" key="7">
    <source>
        <dbReference type="SAM" id="Phobius"/>
    </source>
</evidence>
<comment type="caution">
    <text evidence="4">Lacks conserved residue(s) required for the propagation of feature annotation.</text>
</comment>
<proteinExistence type="predicted"/>
<gene>
    <name evidence="9" type="ORF">THAOC_31968</name>
</gene>
<feature type="domain" description="PNPLA" evidence="8">
    <location>
        <begin position="537"/>
        <end position="750"/>
    </location>
</feature>
<dbReference type="Gene3D" id="3.40.1090.10">
    <property type="entry name" value="Cytosolic phospholipase A2 catalytic domain"/>
    <property type="match status" value="2"/>
</dbReference>
<feature type="region of interest" description="Disordered" evidence="6">
    <location>
        <begin position="231"/>
        <end position="296"/>
    </location>
</feature>
<keyword evidence="2 4" id="KW-0442">Lipid degradation</keyword>
<dbReference type="PANTHER" id="PTHR14226:SF10">
    <property type="entry name" value="TRIACYLGLYCEROL LIPASE 4-RELATED"/>
    <property type="match status" value="1"/>
</dbReference>
<keyword evidence="10" id="KW-1185">Reference proteome</keyword>
<evidence type="ECO:0000259" key="8">
    <source>
        <dbReference type="PROSITE" id="PS51635"/>
    </source>
</evidence>
<keyword evidence="1 4" id="KW-0378">Hydrolase</keyword>
<dbReference type="InterPro" id="IPR050301">
    <property type="entry name" value="NTE"/>
</dbReference>
<evidence type="ECO:0000256" key="1">
    <source>
        <dbReference type="ARBA" id="ARBA00022801"/>
    </source>
</evidence>
<comment type="caution">
    <text evidence="9">The sequence shown here is derived from an EMBL/GenBank/DDBJ whole genome shotgun (WGS) entry which is preliminary data.</text>
</comment>
<evidence type="ECO:0000313" key="9">
    <source>
        <dbReference type="EMBL" id="EJK49182.1"/>
    </source>
</evidence>
<name>K0RRE6_THAOC</name>
<dbReference type="InterPro" id="IPR002641">
    <property type="entry name" value="PNPLA_dom"/>
</dbReference>
<organism evidence="9 10">
    <name type="scientific">Thalassiosira oceanica</name>
    <name type="common">Marine diatom</name>
    <dbReference type="NCBI Taxonomy" id="159749"/>
    <lineage>
        <taxon>Eukaryota</taxon>
        <taxon>Sar</taxon>
        <taxon>Stramenopiles</taxon>
        <taxon>Ochrophyta</taxon>
        <taxon>Bacillariophyta</taxon>
        <taxon>Coscinodiscophyceae</taxon>
        <taxon>Thalassiosirophycidae</taxon>
        <taxon>Thalassiosirales</taxon>
        <taxon>Thalassiosiraceae</taxon>
        <taxon>Thalassiosira</taxon>
    </lineage>
</organism>
<feature type="short sequence motif" description="GXSXG" evidence="4">
    <location>
        <begin position="570"/>
        <end position="574"/>
    </location>
</feature>
<dbReference type="PROSITE" id="PS51635">
    <property type="entry name" value="PNPLA"/>
    <property type="match status" value="1"/>
</dbReference>
<evidence type="ECO:0000313" key="10">
    <source>
        <dbReference type="Proteomes" id="UP000266841"/>
    </source>
</evidence>
<dbReference type="eggNOG" id="KOG2214">
    <property type="taxonomic scope" value="Eukaryota"/>
</dbReference>
<dbReference type="PANTHER" id="PTHR14226">
    <property type="entry name" value="NEUROPATHY TARGET ESTERASE/SWISS CHEESE D.MELANOGASTER"/>
    <property type="match status" value="1"/>
</dbReference>
<evidence type="ECO:0000256" key="3">
    <source>
        <dbReference type="ARBA" id="ARBA00023098"/>
    </source>
</evidence>
<protein>
    <recommendedName>
        <fullName evidence="8">PNPLA domain-containing protein</fullName>
    </recommendedName>
</protein>
<accession>K0RRE6</accession>
<evidence type="ECO:0000256" key="5">
    <source>
        <dbReference type="SAM" id="Coils"/>
    </source>
</evidence>
<keyword evidence="7" id="KW-1133">Transmembrane helix</keyword>
<feature type="compositionally biased region" description="Polar residues" evidence="6">
    <location>
        <begin position="374"/>
        <end position="389"/>
    </location>
</feature>
<feature type="active site" description="Nucleophile" evidence="4">
    <location>
        <position position="572"/>
    </location>
</feature>
<feature type="transmembrane region" description="Helical" evidence="7">
    <location>
        <begin position="118"/>
        <end position="140"/>
    </location>
</feature>
<sequence>MPVCWDSGNFWIELHGGRRDMPKAKEALGVPSGLRTAGAAPNDSTHKVIVLEAAAVTRTEFLSSSLSAALRRCRHASTPFSFAAATWAASLKTSATGCGISLKTRLCHLEARSVRITATVLATLVAAMISVSSWLFWLAVGAAYGFIQLIYVCHNFIMIGIDIMLLVCLKSFAMLRSFVRNYFYKMADATGLNIKGSRTRTVKRRRRKDWREEVDKASTYAEFQEIKLLEPDDSSTKQAPTRKKNKRNAPSESSPEKGRSHVSPSIYRKRNIGVTKLDMNVNQSQGSTMNSPMRKNFSVNDLNFKNKTVARANGDKPPMLRRTSSHTIPLSESQDEDDAGESSPKWQRKVKDDLGMTGSMIVTTLARLKEARLQASNGQVQSEQSSSNDCDADREEETENSRERKSFNITSFHDMNASGPPSKGSQEDYSSSLKTLLSGIVKRNHLSIDDFLLQDARSVAERGQHSLKTETRETIDRYGDEVEKCIRWIAEGPVFMGSANSKQAASKEGIMQKERDELSKRYTLLKRMKQNMGHTALMLSGGGAISMYHLGTVKALIESGQYEDIHVISGTSGGSITAAMCAIKKPSELLEDICIKEVSTDYVGNGCKHGEMKAKGVSWFPDPTKMASNWMKTGLVMDSKEFLRCCLFYYSDYTFEEAFEMTGKHVCITVSASRASSGSGVQRLLLNHISTPNVTLASAVAASCAVPGIMAPAKLMVKDSRGKQSLFEVDGVEWIDGSVQYTVVPFLNKAHHPNINTLYWKVFSMSMRDVQSRVINLSELGLFPRFLGKIFPKCSSSECPRLAKYFGKLTLVPRFTTMQVIGLKALSNPTVADMENYLASGQAAAWPFLRVLKEMLRFERAIDLSLSTLDDRLKSLPSSLPNDDIDSLSISSVLGTIYRAKLPGLAREAELLREKVRDLEQENKQLRDQNARLQRNLGIHQVVSPPTLVSVAHVEEDRENISENNISEN</sequence>
<dbReference type="GO" id="GO:0016298">
    <property type="term" value="F:lipase activity"/>
    <property type="evidence" value="ECO:0007669"/>
    <property type="project" value="UniProtKB-ARBA"/>
</dbReference>
<dbReference type="GO" id="GO:0052689">
    <property type="term" value="F:carboxylic ester hydrolase activity"/>
    <property type="evidence" value="ECO:0007669"/>
    <property type="project" value="UniProtKB-ARBA"/>
</dbReference>
<dbReference type="InterPro" id="IPR016035">
    <property type="entry name" value="Acyl_Trfase/lysoPLipase"/>
</dbReference>
<feature type="transmembrane region" description="Helical" evidence="7">
    <location>
        <begin position="146"/>
        <end position="169"/>
    </location>
</feature>
<evidence type="ECO:0000256" key="4">
    <source>
        <dbReference type="PROSITE-ProRule" id="PRU01161"/>
    </source>
</evidence>